<organism evidence="1 2">
    <name type="scientific">Desulfofervidus auxilii</name>
    <dbReference type="NCBI Taxonomy" id="1621989"/>
    <lineage>
        <taxon>Bacteria</taxon>
        <taxon>Pseudomonadati</taxon>
        <taxon>Thermodesulfobacteriota</taxon>
        <taxon>Candidatus Desulfofervidia</taxon>
        <taxon>Candidatus Desulfofervidales</taxon>
        <taxon>Candidatus Desulfofervidaceae</taxon>
        <taxon>Candidatus Desulfofervidus</taxon>
    </lineage>
</organism>
<reference evidence="1 2" key="1">
    <citation type="submission" date="2015-10" db="EMBL/GenBank/DDBJ databases">
        <title>Candidatus Desulfofervidus auxilii, a hydrogenotrophic sulfate-reducing bacterium involved in the thermophilic anaerobic oxidation of methane.</title>
        <authorList>
            <person name="Krukenberg V."/>
            <person name="Richter M."/>
            <person name="Wegener G."/>
        </authorList>
    </citation>
    <scope>NUCLEOTIDE SEQUENCE [LARGE SCALE GENOMIC DNA]</scope>
    <source>
        <strain evidence="1 2">HS1</strain>
    </source>
</reference>
<dbReference type="RefSeq" id="WP_066060315.1">
    <property type="nucleotide sequence ID" value="NZ_CP013015.1"/>
</dbReference>
<evidence type="ECO:0000313" key="1">
    <source>
        <dbReference type="EMBL" id="AMM40007.1"/>
    </source>
</evidence>
<gene>
    <name evidence="1" type="ORF">HS1_000201</name>
</gene>
<keyword evidence="2" id="KW-1185">Reference proteome</keyword>
<protein>
    <submittedName>
        <fullName evidence="1">Uncharacterized protein</fullName>
    </submittedName>
</protein>
<dbReference type="Proteomes" id="UP000070560">
    <property type="component" value="Chromosome"/>
</dbReference>
<dbReference type="AlphaFoldDB" id="A0A7U4QIJ3"/>
<sequence>MKITYDPKYHALYPKLGTYNPQHTIACRDKETSLRKPHPRHRKDYKKASVCMPDREKYKRLVARMKYYGYSEEEIFSAILLLQDLDQGNIKNLDGFYNILMERLENKEQYLDIWIEGKTALTLAFNNFNVTYNPLGNGPDLLAEDFGHQLYVEVKRYREDWLTRRKLEEATEKGTKYGRGQRDVEKLIGDVLKKTSQLPRGEIDIVFIRSDNITIEEVDFKLAMHDFDEMVRSNPVYRGISGILFDSGWVNIRTGQRFYLHLNPQAEKPLSLVLAERLRNLEEPPPHSRDEIPFLMNYLGMN</sequence>
<dbReference type="EMBL" id="CP013015">
    <property type="protein sequence ID" value="AMM40007.1"/>
    <property type="molecule type" value="Genomic_DNA"/>
</dbReference>
<name>A0A7U4QIJ3_DESA2</name>
<proteinExistence type="predicted"/>
<accession>A0A7U4QIJ3</accession>
<dbReference type="KEGG" id="daw:HS1_000201"/>
<evidence type="ECO:0000313" key="2">
    <source>
        <dbReference type="Proteomes" id="UP000070560"/>
    </source>
</evidence>